<evidence type="ECO:0000256" key="4">
    <source>
        <dbReference type="PROSITE-ProRule" id="PRU00335"/>
    </source>
</evidence>
<dbReference type="EMBL" id="FOWW01000004">
    <property type="protein sequence ID" value="SFQ09437.1"/>
    <property type="molecule type" value="Genomic_DNA"/>
</dbReference>
<name>A0A1I5VQ77_9PSEU</name>
<feature type="domain" description="HTH tetR-type" evidence="5">
    <location>
        <begin position="21"/>
        <end position="81"/>
    </location>
</feature>
<dbReference type="InterPro" id="IPR001647">
    <property type="entry name" value="HTH_TetR"/>
</dbReference>
<keyword evidence="1" id="KW-0805">Transcription regulation</keyword>
<dbReference type="SUPFAM" id="SSF46689">
    <property type="entry name" value="Homeodomain-like"/>
    <property type="match status" value="1"/>
</dbReference>
<dbReference type="InterPro" id="IPR036271">
    <property type="entry name" value="Tet_transcr_reg_TetR-rel_C_sf"/>
</dbReference>
<dbReference type="GO" id="GO:0000976">
    <property type="term" value="F:transcription cis-regulatory region binding"/>
    <property type="evidence" value="ECO:0007669"/>
    <property type="project" value="TreeGrafter"/>
</dbReference>
<dbReference type="SUPFAM" id="SSF48498">
    <property type="entry name" value="Tetracyclin repressor-like, C-terminal domain"/>
    <property type="match status" value="1"/>
</dbReference>
<dbReference type="Proteomes" id="UP000198727">
    <property type="component" value="Unassembled WGS sequence"/>
</dbReference>
<dbReference type="InterPro" id="IPR009057">
    <property type="entry name" value="Homeodomain-like_sf"/>
</dbReference>
<dbReference type="PANTHER" id="PTHR30055:SF234">
    <property type="entry name" value="HTH-TYPE TRANSCRIPTIONAL REGULATOR BETI"/>
    <property type="match status" value="1"/>
</dbReference>
<dbReference type="STRING" id="587909.SAMN05421810_104467"/>
<dbReference type="PANTHER" id="PTHR30055">
    <property type="entry name" value="HTH-TYPE TRANSCRIPTIONAL REGULATOR RUTR"/>
    <property type="match status" value="1"/>
</dbReference>
<keyword evidence="2 4" id="KW-0238">DNA-binding</keyword>
<dbReference type="Pfam" id="PF00440">
    <property type="entry name" value="TetR_N"/>
    <property type="match status" value="1"/>
</dbReference>
<reference evidence="7" key="1">
    <citation type="submission" date="2016-10" db="EMBL/GenBank/DDBJ databases">
        <authorList>
            <person name="Varghese N."/>
            <person name="Submissions S."/>
        </authorList>
    </citation>
    <scope>NUCLEOTIDE SEQUENCE [LARGE SCALE GENOMIC DNA]</scope>
    <source>
        <strain evidence="7">CGMCC 4.5579</strain>
    </source>
</reference>
<dbReference type="PRINTS" id="PR00455">
    <property type="entry name" value="HTHTETR"/>
</dbReference>
<dbReference type="InterPro" id="IPR050109">
    <property type="entry name" value="HTH-type_TetR-like_transc_reg"/>
</dbReference>
<dbReference type="OrthoDB" id="3767959at2"/>
<evidence type="ECO:0000256" key="2">
    <source>
        <dbReference type="ARBA" id="ARBA00023125"/>
    </source>
</evidence>
<evidence type="ECO:0000313" key="6">
    <source>
        <dbReference type="EMBL" id="SFQ09437.1"/>
    </source>
</evidence>
<evidence type="ECO:0000256" key="3">
    <source>
        <dbReference type="ARBA" id="ARBA00023163"/>
    </source>
</evidence>
<dbReference type="Gene3D" id="1.10.357.10">
    <property type="entry name" value="Tetracycline Repressor, domain 2"/>
    <property type="match status" value="1"/>
</dbReference>
<evidence type="ECO:0000259" key="5">
    <source>
        <dbReference type="PROSITE" id="PS50977"/>
    </source>
</evidence>
<accession>A0A1I5VQ77</accession>
<proteinExistence type="predicted"/>
<gene>
    <name evidence="6" type="ORF">SAMN05421810_104467</name>
</gene>
<dbReference type="AlphaFoldDB" id="A0A1I5VQ77"/>
<keyword evidence="7" id="KW-1185">Reference proteome</keyword>
<dbReference type="GO" id="GO:0003700">
    <property type="term" value="F:DNA-binding transcription factor activity"/>
    <property type="evidence" value="ECO:0007669"/>
    <property type="project" value="TreeGrafter"/>
</dbReference>
<organism evidence="6 7">
    <name type="scientific">Amycolatopsis arida</name>
    <dbReference type="NCBI Taxonomy" id="587909"/>
    <lineage>
        <taxon>Bacteria</taxon>
        <taxon>Bacillati</taxon>
        <taxon>Actinomycetota</taxon>
        <taxon>Actinomycetes</taxon>
        <taxon>Pseudonocardiales</taxon>
        <taxon>Pseudonocardiaceae</taxon>
        <taxon>Amycolatopsis</taxon>
    </lineage>
</organism>
<keyword evidence="3" id="KW-0804">Transcription</keyword>
<sequence>MTPAATSGRKRRAYAPRVPAAQRRTQLLDAALHLVVTRGHNAVTMDAVAEQAGVTKPVVYSVFVNRADLLAALLHREQRQGMAQLLSVLPADLDRLPVDPAELVEQALTRFLRVVRAAPDRWHCIVLPMADMPAPFHLAREEARADVLGRTTEVARSLLRSLDAPPELDPEIVAHAVVALFEMAARLVLTDPERFPVDRFRAAVRAAVDLAHPR</sequence>
<protein>
    <submittedName>
        <fullName evidence="6">DNA-binding transcriptional regulator, AcrR family</fullName>
    </submittedName>
</protein>
<evidence type="ECO:0000313" key="7">
    <source>
        <dbReference type="Proteomes" id="UP000198727"/>
    </source>
</evidence>
<dbReference type="PROSITE" id="PS50977">
    <property type="entry name" value="HTH_TETR_2"/>
    <property type="match status" value="1"/>
</dbReference>
<evidence type="ECO:0000256" key="1">
    <source>
        <dbReference type="ARBA" id="ARBA00023015"/>
    </source>
</evidence>
<feature type="DNA-binding region" description="H-T-H motif" evidence="4">
    <location>
        <begin position="44"/>
        <end position="63"/>
    </location>
</feature>